<dbReference type="RefSeq" id="WP_149433032.1">
    <property type="nucleotide sequence ID" value="NZ_VLNY01000022.1"/>
</dbReference>
<dbReference type="InterPro" id="IPR003870">
    <property type="entry name" value="DUF222"/>
</dbReference>
<dbReference type="InterPro" id="IPR002711">
    <property type="entry name" value="HNH"/>
</dbReference>
<accession>A0A5A7S7G0</accession>
<dbReference type="Pfam" id="PF02720">
    <property type="entry name" value="DUF222"/>
    <property type="match status" value="1"/>
</dbReference>
<dbReference type="InterPro" id="IPR003615">
    <property type="entry name" value="HNH_nuc"/>
</dbReference>
<dbReference type="Gene3D" id="1.10.30.50">
    <property type="match status" value="1"/>
</dbReference>
<proteinExistence type="inferred from homology"/>
<dbReference type="AlphaFoldDB" id="A0A5A7S7G0"/>
<dbReference type="OrthoDB" id="5173535at2"/>
<comment type="similarity">
    <text evidence="1">Belongs to the Rv1128c/1148c/1588c/1702c/1945/3466 family.</text>
</comment>
<dbReference type="GO" id="GO:0004519">
    <property type="term" value="F:endonuclease activity"/>
    <property type="evidence" value="ECO:0007669"/>
    <property type="project" value="InterPro"/>
</dbReference>
<feature type="region of interest" description="Disordered" evidence="2">
    <location>
        <begin position="203"/>
        <end position="225"/>
    </location>
</feature>
<dbReference type="GO" id="GO:0003676">
    <property type="term" value="F:nucleic acid binding"/>
    <property type="evidence" value="ECO:0007669"/>
    <property type="project" value="InterPro"/>
</dbReference>
<evidence type="ECO:0000313" key="5">
    <source>
        <dbReference type="Proteomes" id="UP000322244"/>
    </source>
</evidence>
<dbReference type="CDD" id="cd00085">
    <property type="entry name" value="HNHc"/>
    <property type="match status" value="1"/>
</dbReference>
<feature type="compositionally biased region" description="Basic and acidic residues" evidence="2">
    <location>
        <begin position="209"/>
        <end position="225"/>
    </location>
</feature>
<reference evidence="4 5" key="1">
    <citation type="submission" date="2019-07" db="EMBL/GenBank/DDBJ databases">
        <title>Rhodococcus cavernicolus sp. nov., isolated from a cave.</title>
        <authorList>
            <person name="Lee S.D."/>
        </authorList>
    </citation>
    <scope>NUCLEOTIDE SEQUENCE [LARGE SCALE GENOMIC DNA]</scope>
    <source>
        <strain evidence="4 5">C1-24</strain>
    </source>
</reference>
<organism evidence="4 5">
    <name type="scientific">Antrihabitans cavernicola</name>
    <dbReference type="NCBI Taxonomy" id="2495913"/>
    <lineage>
        <taxon>Bacteria</taxon>
        <taxon>Bacillati</taxon>
        <taxon>Actinomycetota</taxon>
        <taxon>Actinomycetes</taxon>
        <taxon>Mycobacteriales</taxon>
        <taxon>Nocardiaceae</taxon>
        <taxon>Antrihabitans</taxon>
    </lineage>
</organism>
<keyword evidence="5" id="KW-1185">Reference proteome</keyword>
<dbReference type="Proteomes" id="UP000322244">
    <property type="component" value="Unassembled WGS sequence"/>
</dbReference>
<dbReference type="EMBL" id="VLNY01000022">
    <property type="protein sequence ID" value="KAA0017402.1"/>
    <property type="molecule type" value="Genomic_DNA"/>
</dbReference>
<evidence type="ECO:0000259" key="3">
    <source>
        <dbReference type="SMART" id="SM00507"/>
    </source>
</evidence>
<evidence type="ECO:0000256" key="2">
    <source>
        <dbReference type="SAM" id="MobiDB-lite"/>
    </source>
</evidence>
<sequence>MGLGEILDNVSALDMVEPWRLTDDTIGVLIPELTSAIHHLEAIRLRLVAAADDRPIPALDGYTNAAAWLADTTVLNDRTARTILRHARVIAAHPEIAAAYETEQICSEHAALIAAFFEHPPAAMPDDAIPAARDFLLDAARDRDTRVLRAHIERLHRIFESDRVPPAEDTDRNTLHASPTLNGRIAIKGDLDAETGEMFLSALSPLSKPRPDSDAQPDRRSPAQRRADAFTEMLRRYHDTATGPAEGNERPHLHISIEARDLVENTPAADRGAYAELFAQTGTGWMPWMGPLTVQAVRRLACDCVLASIILDEHGCPVDLGRSTRVVSKKLRSAVVARDKGCAFPGCGRPPSWCDAHHVKHWADGGPTDLTNLVLLCRFHHRLIHHSTWDVIIGNDRHPWFIPPKHKDPQRKPIPAHNRGDPTAA</sequence>
<dbReference type="Pfam" id="PF01844">
    <property type="entry name" value="HNH"/>
    <property type="match status" value="1"/>
</dbReference>
<evidence type="ECO:0000256" key="1">
    <source>
        <dbReference type="ARBA" id="ARBA00023450"/>
    </source>
</evidence>
<gene>
    <name evidence="4" type="ORF">FOY51_25235</name>
</gene>
<evidence type="ECO:0000313" key="4">
    <source>
        <dbReference type="EMBL" id="KAA0017402.1"/>
    </source>
</evidence>
<feature type="domain" description="HNH nuclease" evidence="3">
    <location>
        <begin position="330"/>
        <end position="382"/>
    </location>
</feature>
<dbReference type="GO" id="GO:0008270">
    <property type="term" value="F:zinc ion binding"/>
    <property type="evidence" value="ECO:0007669"/>
    <property type="project" value="InterPro"/>
</dbReference>
<comment type="caution">
    <text evidence="4">The sequence shown here is derived from an EMBL/GenBank/DDBJ whole genome shotgun (WGS) entry which is preliminary data.</text>
</comment>
<dbReference type="SMART" id="SM00507">
    <property type="entry name" value="HNHc"/>
    <property type="match status" value="1"/>
</dbReference>
<name>A0A5A7S7G0_9NOCA</name>
<protein>
    <submittedName>
        <fullName evidence="4">DUF222 domain-containing protein</fullName>
    </submittedName>
</protein>
<feature type="region of interest" description="Disordered" evidence="2">
    <location>
        <begin position="403"/>
        <end position="425"/>
    </location>
</feature>